<dbReference type="InterPro" id="IPR002677">
    <property type="entry name" value="Ribosomal_bL32"/>
</dbReference>
<evidence type="ECO:0000256" key="5">
    <source>
        <dbReference type="ARBA" id="ARBA00023128"/>
    </source>
</evidence>
<keyword evidence="11" id="KW-0472">Membrane</keyword>
<keyword evidence="4" id="KW-0689">Ribosomal protein</keyword>
<evidence type="ECO:0000256" key="6">
    <source>
        <dbReference type="ARBA" id="ARBA00023274"/>
    </source>
</evidence>
<evidence type="ECO:0000256" key="9">
    <source>
        <dbReference type="ARBA" id="ARBA00045766"/>
    </source>
</evidence>
<evidence type="ECO:0000256" key="7">
    <source>
        <dbReference type="ARBA" id="ARBA00039935"/>
    </source>
</evidence>
<reference evidence="12" key="1">
    <citation type="submission" date="2021-12" db="EMBL/GenBank/DDBJ databases">
        <authorList>
            <person name="Martin H S."/>
        </authorList>
    </citation>
    <scope>NUCLEOTIDE SEQUENCE</scope>
</reference>
<comment type="subcellular location">
    <subcellularLocation>
        <location evidence="1">Mitochondrion</location>
    </subcellularLocation>
</comment>
<dbReference type="Proteomes" id="UP000838878">
    <property type="component" value="Chromosome 5"/>
</dbReference>
<feature type="compositionally biased region" description="Basic and acidic residues" evidence="10">
    <location>
        <begin position="214"/>
        <end position="224"/>
    </location>
</feature>
<protein>
    <recommendedName>
        <fullName evidence="7">Large ribosomal subunit protein bL32m</fullName>
    </recommendedName>
    <alternativeName>
        <fullName evidence="8">39S ribosomal protein L32, mitochondrial</fullName>
    </alternativeName>
</protein>
<feature type="transmembrane region" description="Helical" evidence="11">
    <location>
        <begin position="21"/>
        <end position="39"/>
    </location>
</feature>
<comment type="similarity">
    <text evidence="2">Belongs to the bacterial ribosomal protein bL32 family.</text>
</comment>
<evidence type="ECO:0000256" key="4">
    <source>
        <dbReference type="ARBA" id="ARBA00022980"/>
    </source>
</evidence>
<evidence type="ECO:0000256" key="1">
    <source>
        <dbReference type="ARBA" id="ARBA00004173"/>
    </source>
</evidence>
<name>A0A8J9V4R0_9NEOP</name>
<keyword evidence="5" id="KW-0496">Mitochondrion</keyword>
<feature type="compositionally biased region" description="Polar residues" evidence="10">
    <location>
        <begin position="201"/>
        <end position="213"/>
    </location>
</feature>
<evidence type="ECO:0000313" key="12">
    <source>
        <dbReference type="EMBL" id="CAH0725192.1"/>
    </source>
</evidence>
<feature type="non-terminal residue" evidence="12">
    <location>
        <position position="224"/>
    </location>
</feature>
<evidence type="ECO:0000256" key="10">
    <source>
        <dbReference type="SAM" id="MobiDB-lite"/>
    </source>
</evidence>
<dbReference type="GO" id="GO:0006412">
    <property type="term" value="P:translation"/>
    <property type="evidence" value="ECO:0007669"/>
    <property type="project" value="InterPro"/>
</dbReference>
<evidence type="ECO:0000313" key="13">
    <source>
        <dbReference type="Proteomes" id="UP000838878"/>
    </source>
</evidence>
<organism evidence="12 13">
    <name type="scientific">Brenthis ino</name>
    <name type="common">lesser marbled fritillary</name>
    <dbReference type="NCBI Taxonomy" id="405034"/>
    <lineage>
        <taxon>Eukaryota</taxon>
        <taxon>Metazoa</taxon>
        <taxon>Ecdysozoa</taxon>
        <taxon>Arthropoda</taxon>
        <taxon>Hexapoda</taxon>
        <taxon>Insecta</taxon>
        <taxon>Pterygota</taxon>
        <taxon>Neoptera</taxon>
        <taxon>Endopterygota</taxon>
        <taxon>Lepidoptera</taxon>
        <taxon>Glossata</taxon>
        <taxon>Ditrysia</taxon>
        <taxon>Papilionoidea</taxon>
        <taxon>Nymphalidae</taxon>
        <taxon>Heliconiinae</taxon>
        <taxon>Argynnini</taxon>
        <taxon>Brenthis</taxon>
    </lineage>
</organism>
<dbReference type="EMBL" id="OV170225">
    <property type="protein sequence ID" value="CAH0725192.1"/>
    <property type="molecule type" value="Genomic_DNA"/>
</dbReference>
<dbReference type="GO" id="GO:0003735">
    <property type="term" value="F:structural constituent of ribosome"/>
    <property type="evidence" value="ECO:0007669"/>
    <property type="project" value="InterPro"/>
</dbReference>
<keyword evidence="3" id="KW-0809">Transit peptide</keyword>
<evidence type="ECO:0000256" key="2">
    <source>
        <dbReference type="ARBA" id="ARBA00008560"/>
    </source>
</evidence>
<evidence type="ECO:0000256" key="8">
    <source>
        <dbReference type="ARBA" id="ARBA00042577"/>
    </source>
</evidence>
<dbReference type="InterPro" id="IPR051991">
    <property type="entry name" value="Mitoribosomal_protein_bL32"/>
</dbReference>
<dbReference type="InterPro" id="IPR011332">
    <property type="entry name" value="Ribosomal_zn-bd"/>
</dbReference>
<proteinExistence type="inferred from homology"/>
<dbReference type="Pfam" id="PF01783">
    <property type="entry name" value="Ribosomal_L32p"/>
    <property type="match status" value="1"/>
</dbReference>
<keyword evidence="13" id="KW-1185">Reference proteome</keyword>
<keyword evidence="11" id="KW-0812">Transmembrane</keyword>
<accession>A0A8J9V4R0</accession>
<sequence>MTDDSEKVIIFQNSLILTKKIYNFLVIMIPRATYIVNFLKSLERTILQTFGHPPRELAYAYTYGKQTQLQPKKFSIKDIVGDGFLLAVPKFRRTIEKKWKRKFGHPDYVWKLLVPKTNIAVCSDCGHNFERGHLCGNCYKKVEAETKEIQEKIKEKLGNNKPIENDVIVLYNGEELPEETKEFWQGKRIIEMKKDRPQWFSKNLLQKSTQQPSESKDVKPTDLA</sequence>
<evidence type="ECO:0000256" key="3">
    <source>
        <dbReference type="ARBA" id="ARBA00022946"/>
    </source>
</evidence>
<comment type="function">
    <text evidence="9">Component of the mitochondrial large ribosomal subunit (mt-LSU). The mitochondrial ribosome (mitoribosome) is a large ribonucleoprotein complex responsible for the synthesis of proteins inside mitochondria.</text>
</comment>
<keyword evidence="11" id="KW-1133">Transmembrane helix</keyword>
<feature type="region of interest" description="Disordered" evidence="10">
    <location>
        <begin position="201"/>
        <end position="224"/>
    </location>
</feature>
<keyword evidence="6" id="KW-0687">Ribonucleoprotein</keyword>
<evidence type="ECO:0000256" key="11">
    <source>
        <dbReference type="SAM" id="Phobius"/>
    </source>
</evidence>
<dbReference type="SUPFAM" id="SSF57829">
    <property type="entry name" value="Zn-binding ribosomal proteins"/>
    <property type="match status" value="1"/>
</dbReference>
<gene>
    <name evidence="12" type="ORF">BINO364_LOCUS10804</name>
</gene>
<dbReference type="PANTHER" id="PTHR21026:SF2">
    <property type="entry name" value="LARGE RIBOSOMAL SUBUNIT PROTEIN BL32M"/>
    <property type="match status" value="1"/>
</dbReference>
<dbReference type="OrthoDB" id="2014905at2759"/>
<dbReference type="PANTHER" id="PTHR21026">
    <property type="entry name" value="39S RIBOSOMAL PROTEIN L32, MITOCHONDRIAL"/>
    <property type="match status" value="1"/>
</dbReference>
<dbReference type="AlphaFoldDB" id="A0A8J9V4R0"/>
<dbReference type="GO" id="GO:0005762">
    <property type="term" value="C:mitochondrial large ribosomal subunit"/>
    <property type="evidence" value="ECO:0007669"/>
    <property type="project" value="TreeGrafter"/>
</dbReference>